<sequence>MAARNVTSSQSEYSVRGGITVNQDLSSAPVYGAQIPQAPASTVIGDMQGFSPNHPVPDKQEPRPYSDALTDRIEQLGSTTSLMTSAEREEERRQVADVLEQLDNLIRRSSQTSVDGGLQNAKRSDHDLLEGDYNP</sequence>
<proteinExistence type="predicted"/>
<accession>A0A1D1UDI9</accession>
<dbReference type="EMBL" id="BDGG01000001">
    <property type="protein sequence ID" value="GAU87551.1"/>
    <property type="molecule type" value="Genomic_DNA"/>
</dbReference>
<organism evidence="2 3">
    <name type="scientific">Ramazzottius varieornatus</name>
    <name type="common">Water bear</name>
    <name type="synonym">Tardigrade</name>
    <dbReference type="NCBI Taxonomy" id="947166"/>
    <lineage>
        <taxon>Eukaryota</taxon>
        <taxon>Metazoa</taxon>
        <taxon>Ecdysozoa</taxon>
        <taxon>Tardigrada</taxon>
        <taxon>Eutardigrada</taxon>
        <taxon>Parachela</taxon>
        <taxon>Hypsibioidea</taxon>
        <taxon>Ramazzottiidae</taxon>
        <taxon>Ramazzottius</taxon>
    </lineage>
</organism>
<name>A0A1D1UDI9_RAMVA</name>
<protein>
    <submittedName>
        <fullName evidence="2">Uncharacterized protein</fullName>
    </submittedName>
</protein>
<gene>
    <name evidence="2" type="primary">RvY_00381-1</name>
    <name evidence="2" type="synonym">RvY_00381.1</name>
    <name evidence="2" type="ORF">RvY_00381</name>
</gene>
<feature type="compositionally biased region" description="Basic and acidic residues" evidence="1">
    <location>
        <begin position="56"/>
        <end position="68"/>
    </location>
</feature>
<feature type="region of interest" description="Disordered" evidence="1">
    <location>
        <begin position="42"/>
        <end position="68"/>
    </location>
</feature>
<keyword evidence="3" id="KW-1185">Reference proteome</keyword>
<feature type="region of interest" description="Disordered" evidence="1">
    <location>
        <begin position="108"/>
        <end position="135"/>
    </location>
</feature>
<evidence type="ECO:0000313" key="3">
    <source>
        <dbReference type="Proteomes" id="UP000186922"/>
    </source>
</evidence>
<dbReference type="Proteomes" id="UP000186922">
    <property type="component" value="Unassembled WGS sequence"/>
</dbReference>
<evidence type="ECO:0000313" key="2">
    <source>
        <dbReference type="EMBL" id="GAU87551.1"/>
    </source>
</evidence>
<reference evidence="2 3" key="1">
    <citation type="journal article" date="2016" name="Nat. Commun.">
        <title>Extremotolerant tardigrade genome and improved radiotolerance of human cultured cells by tardigrade-unique protein.</title>
        <authorList>
            <person name="Hashimoto T."/>
            <person name="Horikawa D.D."/>
            <person name="Saito Y."/>
            <person name="Kuwahara H."/>
            <person name="Kozuka-Hata H."/>
            <person name="Shin-I T."/>
            <person name="Minakuchi Y."/>
            <person name="Ohishi K."/>
            <person name="Motoyama A."/>
            <person name="Aizu T."/>
            <person name="Enomoto A."/>
            <person name="Kondo K."/>
            <person name="Tanaka S."/>
            <person name="Hara Y."/>
            <person name="Koshikawa S."/>
            <person name="Sagara H."/>
            <person name="Miura T."/>
            <person name="Yokobori S."/>
            <person name="Miyagawa K."/>
            <person name="Suzuki Y."/>
            <person name="Kubo T."/>
            <person name="Oyama M."/>
            <person name="Kohara Y."/>
            <person name="Fujiyama A."/>
            <person name="Arakawa K."/>
            <person name="Katayama T."/>
            <person name="Toyoda A."/>
            <person name="Kunieda T."/>
        </authorList>
    </citation>
    <scope>NUCLEOTIDE SEQUENCE [LARGE SCALE GENOMIC DNA]</scope>
    <source>
        <strain evidence="2 3">YOKOZUNA-1</strain>
    </source>
</reference>
<dbReference type="AlphaFoldDB" id="A0A1D1UDI9"/>
<comment type="caution">
    <text evidence="2">The sequence shown here is derived from an EMBL/GenBank/DDBJ whole genome shotgun (WGS) entry which is preliminary data.</text>
</comment>
<evidence type="ECO:0000256" key="1">
    <source>
        <dbReference type="SAM" id="MobiDB-lite"/>
    </source>
</evidence>